<organism evidence="4 5">
    <name type="scientific">Drechmeria coniospora</name>
    <name type="common">Nematophagous fungus</name>
    <name type="synonym">Meria coniospora</name>
    <dbReference type="NCBI Taxonomy" id="98403"/>
    <lineage>
        <taxon>Eukaryota</taxon>
        <taxon>Fungi</taxon>
        <taxon>Dikarya</taxon>
        <taxon>Ascomycota</taxon>
        <taxon>Pezizomycotina</taxon>
        <taxon>Sordariomycetes</taxon>
        <taxon>Hypocreomycetidae</taxon>
        <taxon>Hypocreales</taxon>
        <taxon>Ophiocordycipitaceae</taxon>
        <taxon>Drechmeria</taxon>
    </lineage>
</organism>
<dbReference type="PANTHER" id="PTHR10073:SF47">
    <property type="entry name" value="DNA MISMATCH REPAIR PROTEIN MLH3"/>
    <property type="match status" value="1"/>
</dbReference>
<feature type="region of interest" description="Disordered" evidence="2">
    <location>
        <begin position="503"/>
        <end position="562"/>
    </location>
</feature>
<dbReference type="FunCoup" id="A0A151GGG0">
    <property type="interactions" value="420"/>
</dbReference>
<dbReference type="InterPro" id="IPR042121">
    <property type="entry name" value="MutL_C_regsub"/>
</dbReference>
<dbReference type="GeneID" id="63720785"/>
<dbReference type="SUPFAM" id="SSF55874">
    <property type="entry name" value="ATPase domain of HSP90 chaperone/DNA topoisomerase II/histidine kinase"/>
    <property type="match status" value="1"/>
</dbReference>
<dbReference type="Gene3D" id="3.30.1370.100">
    <property type="entry name" value="MutL, C-terminal domain, regulatory subdomain"/>
    <property type="match status" value="1"/>
</dbReference>
<feature type="compositionally biased region" description="Polar residues" evidence="2">
    <location>
        <begin position="393"/>
        <end position="406"/>
    </location>
</feature>
<feature type="domain" description="MutL C-terminal dimerisation" evidence="3">
    <location>
        <begin position="591"/>
        <end position="782"/>
    </location>
</feature>
<keyword evidence="5" id="KW-1185">Reference proteome</keyword>
<comment type="caution">
    <text evidence="4">The sequence shown here is derived from an EMBL/GenBank/DDBJ whole genome shotgun (WGS) entry which is preliminary data.</text>
</comment>
<proteinExistence type="inferred from homology"/>
<accession>A0A151GGG0</accession>
<dbReference type="InParanoid" id="A0A151GGG0"/>
<dbReference type="SMART" id="SM00853">
    <property type="entry name" value="MutL_C"/>
    <property type="match status" value="1"/>
</dbReference>
<protein>
    <submittedName>
        <fullName evidence="4">DNA mismatch repair protein</fullName>
    </submittedName>
</protein>
<dbReference type="GO" id="GO:0016887">
    <property type="term" value="F:ATP hydrolysis activity"/>
    <property type="evidence" value="ECO:0007669"/>
    <property type="project" value="InterPro"/>
</dbReference>
<dbReference type="EMBL" id="LAYC01000003">
    <property type="protein sequence ID" value="KYK56175.1"/>
    <property type="molecule type" value="Genomic_DNA"/>
</dbReference>
<dbReference type="Gene3D" id="3.30.565.10">
    <property type="entry name" value="Histidine kinase-like ATPase, C-terminal domain"/>
    <property type="match status" value="1"/>
</dbReference>
<dbReference type="GO" id="GO:0140664">
    <property type="term" value="F:ATP-dependent DNA damage sensor activity"/>
    <property type="evidence" value="ECO:0007669"/>
    <property type="project" value="InterPro"/>
</dbReference>
<dbReference type="Proteomes" id="UP000076580">
    <property type="component" value="Chromosome 03"/>
</dbReference>
<dbReference type="Pfam" id="PF08676">
    <property type="entry name" value="MutL_C"/>
    <property type="match status" value="1"/>
</dbReference>
<evidence type="ECO:0000256" key="1">
    <source>
        <dbReference type="ARBA" id="ARBA00006082"/>
    </source>
</evidence>
<feature type="region of interest" description="Disordered" evidence="2">
    <location>
        <begin position="960"/>
        <end position="1035"/>
    </location>
</feature>
<dbReference type="STRING" id="98403.A0A151GGG0"/>
<sequence>MSIRKLPDDVVAQIGSSAAVVSLNDVVCGLVKNSLDARAASIHIHLDYVRGNCTVEDDGLGIEPAEFRETGGLGKLHHTSKHDSGSHVHGKRGFFLASVASLSLLSVTSHHRRHDSDACLSMHNANLLARRFPAPPERRLELFGHGTRVSVHDLFGSMPVRVKRRAAVFSARSAIDKELDHLVRELVTLLLAWPAELSVSLNETAIRRELRLKSTADPHVMMRASMLFSQAGLADAAHASSWLPVSASSRHVRIKGSISTIPVATRRSQTMSLGIQPLVSNRDSNVLYEAVNGVFRDSNFGLVEEEGPKRRKGLERWPMFYFQILLFATDTPVVDVGHVLGGSRNVLGDIVHLLKTVSADFLAKLHLHPRAACKASNGTASSTAKLTQPGGCASQSLLSTQPSSRQAFPGGRLADLELPRSRSPFDRWYRHKVGSPSRHVVTASEASQPGSKSQPAQSWLIGEGGKLVHKPVDDLQLDDAHPSREAAVPISRAEDRVVDNTDMIRDVEQRPSKRLRLLEPKSGPETRSSEWRQGSPRTWGDPTLVTSVQDDPTGPADPDFEQDKDGAVDFAAGSTELSGRLSRTALVDAEVIAQVDRKFILVKLPLQAAADSVDGKTTSALVMVDQHAADERCRLEDLMADYFEDTDSGAAPVVESLGKPVVFEAAGREGELIQQHQEHFASWGVVFQMQKTSPQSQMTTIRVTGLPPSMLERCRGEPRILINLLLGEAWRLDDGRAIPPLRNAHLDTGKSWTSRFHGCPPGILQLLHSRSCRTAVKFNDQLSRDECVRLLRRLSRCAFPFQCAHGRPTMTPLTDLGSGADGIDRGRDGAAVGGQRWRLWMGAGVWIYDSMDTYVHKYFMHMTINGCMRFTMMHVPNPACRLVARTTKAMPSHQRPSSDAVTTRQENHIHEWSYPEARNDANARQNRPTRARRPTVLRAVRLVVDPRDAAISVAIQRRTAPKAVMSKRRSPMMRHSRRQVSAHRRRGEYQNRRGLLRRKEREQIKKVTKGKGERGGSGRSHASDVSRGAASFMQM</sequence>
<dbReference type="InterPro" id="IPR038973">
    <property type="entry name" value="MutL/Mlh/Pms-like"/>
</dbReference>
<dbReference type="InterPro" id="IPR036890">
    <property type="entry name" value="HATPase_C_sf"/>
</dbReference>
<feature type="region of interest" description="Disordered" evidence="2">
    <location>
        <begin position="381"/>
        <end position="416"/>
    </location>
</feature>
<dbReference type="InterPro" id="IPR037198">
    <property type="entry name" value="MutL_C_sf"/>
</dbReference>
<gene>
    <name evidence="4" type="ORF">DCS_08142</name>
</gene>
<evidence type="ECO:0000313" key="4">
    <source>
        <dbReference type="EMBL" id="KYK56175.1"/>
    </source>
</evidence>
<feature type="compositionally biased region" description="Basic residues" evidence="2">
    <location>
        <begin position="965"/>
        <end position="986"/>
    </location>
</feature>
<dbReference type="InterPro" id="IPR042120">
    <property type="entry name" value="MutL_C_dimsub"/>
</dbReference>
<dbReference type="SUPFAM" id="SSF118116">
    <property type="entry name" value="DNA mismatch repair protein MutL"/>
    <property type="match status" value="1"/>
</dbReference>
<comment type="similarity">
    <text evidence="1">Belongs to the DNA mismatch repair MutL/HexB family.</text>
</comment>
<dbReference type="AlphaFoldDB" id="A0A151GGG0"/>
<reference evidence="4 5" key="1">
    <citation type="journal article" date="2016" name="Sci. Rep.">
        <title>Insights into Adaptations to a Near-Obligate Nematode Endoparasitic Lifestyle from the Finished Genome of Drechmeria coniospora.</title>
        <authorList>
            <person name="Zhang L."/>
            <person name="Zhou Z."/>
            <person name="Guo Q."/>
            <person name="Fokkens L."/>
            <person name="Miskei M."/>
            <person name="Pocsi I."/>
            <person name="Zhang W."/>
            <person name="Chen M."/>
            <person name="Wang L."/>
            <person name="Sun Y."/>
            <person name="Donzelli B.G."/>
            <person name="Gibson D.M."/>
            <person name="Nelson D.R."/>
            <person name="Luo J.G."/>
            <person name="Rep M."/>
            <person name="Liu H."/>
            <person name="Yang S."/>
            <person name="Wang J."/>
            <person name="Krasnoff S.B."/>
            <person name="Xu Y."/>
            <person name="Molnar I."/>
            <person name="Lin M."/>
        </authorList>
    </citation>
    <scope>NUCLEOTIDE SEQUENCE [LARGE SCALE GENOMIC DNA]</scope>
    <source>
        <strain evidence="4 5">ARSEF 6962</strain>
    </source>
</reference>
<feature type="compositionally biased region" description="Polar residues" evidence="2">
    <location>
        <begin position="444"/>
        <end position="457"/>
    </location>
</feature>
<dbReference type="GO" id="GO:0006298">
    <property type="term" value="P:mismatch repair"/>
    <property type="evidence" value="ECO:0007669"/>
    <property type="project" value="InterPro"/>
</dbReference>
<dbReference type="Pfam" id="PF13589">
    <property type="entry name" value="HATPase_c_3"/>
    <property type="match status" value="1"/>
</dbReference>
<dbReference type="GO" id="GO:0032300">
    <property type="term" value="C:mismatch repair complex"/>
    <property type="evidence" value="ECO:0007669"/>
    <property type="project" value="InterPro"/>
</dbReference>
<feature type="region of interest" description="Disordered" evidence="2">
    <location>
        <begin position="434"/>
        <end position="458"/>
    </location>
</feature>
<dbReference type="GO" id="GO:0005524">
    <property type="term" value="F:ATP binding"/>
    <property type="evidence" value="ECO:0007669"/>
    <property type="project" value="InterPro"/>
</dbReference>
<evidence type="ECO:0000259" key="3">
    <source>
        <dbReference type="SMART" id="SM00853"/>
    </source>
</evidence>
<name>A0A151GGG0_DRECN</name>
<feature type="compositionally biased region" description="Basic and acidic residues" evidence="2">
    <location>
        <begin position="987"/>
        <end position="1024"/>
    </location>
</feature>
<evidence type="ECO:0000256" key="2">
    <source>
        <dbReference type="SAM" id="MobiDB-lite"/>
    </source>
</evidence>
<dbReference type="Gene3D" id="3.30.1540.20">
    <property type="entry name" value="MutL, C-terminal domain, dimerisation subdomain"/>
    <property type="match status" value="1"/>
</dbReference>
<dbReference type="RefSeq" id="XP_040655527.1">
    <property type="nucleotide sequence ID" value="XM_040805423.1"/>
</dbReference>
<dbReference type="PANTHER" id="PTHR10073">
    <property type="entry name" value="DNA MISMATCH REPAIR PROTEIN MLH, PMS, MUTL"/>
    <property type="match status" value="1"/>
</dbReference>
<feature type="compositionally biased region" description="Basic and acidic residues" evidence="2">
    <location>
        <begin position="503"/>
        <end position="530"/>
    </location>
</feature>
<dbReference type="InterPro" id="IPR014790">
    <property type="entry name" value="MutL_C"/>
</dbReference>
<evidence type="ECO:0000313" key="5">
    <source>
        <dbReference type="Proteomes" id="UP000076580"/>
    </source>
</evidence>